<dbReference type="InterPro" id="IPR015421">
    <property type="entry name" value="PyrdxlP-dep_Trfase_major"/>
</dbReference>
<dbReference type="Proteomes" id="UP000382577">
    <property type="component" value="Unassembled WGS sequence"/>
</dbReference>
<dbReference type="RefSeq" id="WP_150600152.1">
    <property type="nucleotide sequence ID" value="NZ_CABPRW010000007.1"/>
</dbReference>
<keyword evidence="2" id="KW-0663">Pyridoxal phosphate</keyword>
<dbReference type="GO" id="GO:0000271">
    <property type="term" value="P:polysaccharide biosynthetic process"/>
    <property type="evidence" value="ECO:0007669"/>
    <property type="project" value="TreeGrafter"/>
</dbReference>
<dbReference type="SUPFAM" id="SSF53383">
    <property type="entry name" value="PLP-dependent transferases"/>
    <property type="match status" value="1"/>
</dbReference>
<evidence type="ECO:0000313" key="4">
    <source>
        <dbReference type="Proteomes" id="UP000382577"/>
    </source>
</evidence>
<proteinExistence type="inferred from homology"/>
<dbReference type="Pfam" id="PF01041">
    <property type="entry name" value="DegT_DnrJ_EryC1"/>
    <property type="match status" value="1"/>
</dbReference>
<dbReference type="InterPro" id="IPR015424">
    <property type="entry name" value="PyrdxlP-dep_Trfase"/>
</dbReference>
<gene>
    <name evidence="3" type="ORF">PFI31113_03136</name>
</gene>
<dbReference type="GO" id="GO:0030170">
    <property type="term" value="F:pyridoxal phosphate binding"/>
    <property type="evidence" value="ECO:0007669"/>
    <property type="project" value="TreeGrafter"/>
</dbReference>
<dbReference type="EMBL" id="CABPRW010000007">
    <property type="protein sequence ID" value="VVE21548.1"/>
    <property type="molecule type" value="Genomic_DNA"/>
</dbReference>
<evidence type="ECO:0000256" key="1">
    <source>
        <dbReference type="ARBA" id="ARBA00037999"/>
    </source>
</evidence>
<organism evidence="3 4">
    <name type="scientific">Pandoraea fibrosis</name>
    <dbReference type="NCBI Taxonomy" id="1891094"/>
    <lineage>
        <taxon>Bacteria</taxon>
        <taxon>Pseudomonadati</taxon>
        <taxon>Pseudomonadota</taxon>
        <taxon>Betaproteobacteria</taxon>
        <taxon>Burkholderiales</taxon>
        <taxon>Burkholderiaceae</taxon>
        <taxon>Pandoraea</taxon>
    </lineage>
</organism>
<dbReference type="Gene3D" id="3.90.1150.10">
    <property type="entry name" value="Aspartate Aminotransferase, domain 1"/>
    <property type="match status" value="1"/>
</dbReference>
<keyword evidence="3" id="KW-0032">Aminotransferase</keyword>
<dbReference type="AlphaFoldDB" id="A0A5E4WAA9"/>
<dbReference type="PANTHER" id="PTHR30244">
    <property type="entry name" value="TRANSAMINASE"/>
    <property type="match status" value="1"/>
</dbReference>
<reference evidence="3 4" key="1">
    <citation type="submission" date="2019-08" db="EMBL/GenBank/DDBJ databases">
        <authorList>
            <person name="Peeters C."/>
        </authorList>
    </citation>
    <scope>NUCLEOTIDE SEQUENCE [LARGE SCALE GENOMIC DNA]</scope>
    <source>
        <strain evidence="3 4">LMG 31113</strain>
    </source>
</reference>
<comment type="similarity">
    <text evidence="1 2">Belongs to the DegT/DnrJ/EryC1 family.</text>
</comment>
<dbReference type="InterPro" id="IPR015422">
    <property type="entry name" value="PyrdxlP-dep_Trfase_small"/>
</dbReference>
<name>A0A5E4WAA9_9BURK</name>
<dbReference type="PIRSF" id="PIRSF000390">
    <property type="entry name" value="PLP_StrS"/>
    <property type="match status" value="1"/>
</dbReference>
<dbReference type="InterPro" id="IPR000653">
    <property type="entry name" value="DegT/StrS_aminotransferase"/>
</dbReference>
<evidence type="ECO:0000313" key="3">
    <source>
        <dbReference type="EMBL" id="VVE21548.1"/>
    </source>
</evidence>
<keyword evidence="3" id="KW-0808">Transferase</keyword>
<dbReference type="PANTHER" id="PTHR30244:SF34">
    <property type="entry name" value="DTDP-4-AMINO-4,6-DIDEOXYGALACTOSE TRANSAMINASE"/>
    <property type="match status" value="1"/>
</dbReference>
<dbReference type="GO" id="GO:0008483">
    <property type="term" value="F:transaminase activity"/>
    <property type="evidence" value="ECO:0007669"/>
    <property type="project" value="UniProtKB-KW"/>
</dbReference>
<sequence length="374" mass="40295">MAALSPIRLFHAIHTLEMEQAAIDVLRSGQIASGPKVAEFERDFGSLIGRQNVVCTSDMTTAMMLALHLAGVKSGDEVVTLAFSCLASNSPIRLAGATVVWVDMDPATASVDIDDFLSVLTPKTKAVMLYHVAGYPGPTQAIADICRDRGIVLIEDCNNALGAHQGGMPVGMLGDYAVYSFYPNRQINALEGGALVCPNAAIADRARALRRFGIDARIFRDDLGEINPEADVPEIGWSASFSQMNAAVGLANLAGVRARLELTSANASLLASVCHDIEGIQAVAPLPDARPSYWGFLVLAKRRDEVLAALKAEGIMASRMHYRNDGYSGFEAQRRPLPGTDVFMREVVALPCGWWLNEAQIEILVAILRRICTK</sequence>
<dbReference type="OrthoDB" id="9804264at2"/>
<evidence type="ECO:0000256" key="2">
    <source>
        <dbReference type="RuleBase" id="RU004508"/>
    </source>
</evidence>
<protein>
    <submittedName>
        <fullName evidence="3">Aminotransferase DegT</fullName>
    </submittedName>
</protein>
<accession>A0A5E4WAA9</accession>
<dbReference type="Gene3D" id="3.40.640.10">
    <property type="entry name" value="Type I PLP-dependent aspartate aminotransferase-like (Major domain)"/>
    <property type="match status" value="1"/>
</dbReference>